<dbReference type="AlphaFoldDB" id="A0A5E7RA66"/>
<dbReference type="EMBL" id="CABVJB010000001">
    <property type="protein sequence ID" value="VVP71009.1"/>
    <property type="molecule type" value="Genomic_DNA"/>
</dbReference>
<dbReference type="InterPro" id="IPR011010">
    <property type="entry name" value="DNA_brk_join_enz"/>
</dbReference>
<dbReference type="GO" id="GO:0006310">
    <property type="term" value="P:DNA recombination"/>
    <property type="evidence" value="ECO:0007669"/>
    <property type="project" value="UniProtKB-KW"/>
</dbReference>
<dbReference type="Proteomes" id="UP000325565">
    <property type="component" value="Unassembled WGS sequence"/>
</dbReference>
<sequence>MNTKLQLDDVLHQDAYLGIPLSEITPSTVISRDSNGEPLSFLSDETWILPQIKGHARSRDKINFSKFAVANAIDKANLHTAKLMMIVNIFRPSRRTGTYSSHDKAVAALTGILALYCHAQSNDLAMESMLNNPVQIEKFVSKSSSLNYLRNIQAIFNRLEDENFFIISSKVGKIFSRAIKEANDESEQHPVIPGPILLKKTTNYINAIKEYNKYAKGIELLIERAIANPFYGRMKKKIRNEEARRVPFATAMHECGLGELMKKHDIEQISSLCNYISRCYYAAKMLIHIYTAMRETEAYLLEQGCIGRVNKTTYIVKGLSVKLTKKPRPAKWITSKGILLPYHLAMKITKMIKKFGPSHIKDSKLLFLSPTYLPISNQYKKIIKSAVISQAALNPCKHEASFPGSVITEKDFEELLMLDPLREWQSQEGFQPGQVWNLTTHQFRRSMAVYAAQSGLVSLPSLKRMLQHTLLQMSLYYIKGFETAKYLFSVENPEVIAFFKTQQPDAEASLYLRDVILEETKLHGAAGIWSDRNQKTNYLANIKISFADTLDRVKRGLMSYKETVLGGCMKVGECYERVHYNFVACLTCVGACINEKKLETTINSQTRVIDSLKKGTFEYNTEMVKLEMLNTFKTRAMENA</sequence>
<organism evidence="2 3">
    <name type="scientific">Pseudomonas fluorescens</name>
    <dbReference type="NCBI Taxonomy" id="294"/>
    <lineage>
        <taxon>Bacteria</taxon>
        <taxon>Pseudomonadati</taxon>
        <taxon>Pseudomonadota</taxon>
        <taxon>Gammaproteobacteria</taxon>
        <taxon>Pseudomonadales</taxon>
        <taxon>Pseudomonadaceae</taxon>
        <taxon>Pseudomonas</taxon>
    </lineage>
</organism>
<keyword evidence="1" id="KW-0233">DNA recombination</keyword>
<dbReference type="GO" id="GO:0015074">
    <property type="term" value="P:DNA integration"/>
    <property type="evidence" value="ECO:0007669"/>
    <property type="project" value="InterPro"/>
</dbReference>
<protein>
    <recommendedName>
        <fullName evidence="4">Integrase</fullName>
    </recommendedName>
</protein>
<dbReference type="RefSeq" id="WP_154862762.1">
    <property type="nucleotide sequence ID" value="NZ_CABVJB010000001.1"/>
</dbReference>
<dbReference type="Gene3D" id="1.10.443.10">
    <property type="entry name" value="Intergrase catalytic core"/>
    <property type="match status" value="1"/>
</dbReference>
<dbReference type="GO" id="GO:0003677">
    <property type="term" value="F:DNA binding"/>
    <property type="evidence" value="ECO:0007669"/>
    <property type="project" value="InterPro"/>
</dbReference>
<evidence type="ECO:0000256" key="1">
    <source>
        <dbReference type="ARBA" id="ARBA00023172"/>
    </source>
</evidence>
<accession>A0A5E7RA66</accession>
<evidence type="ECO:0000313" key="2">
    <source>
        <dbReference type="EMBL" id="VVP71009.1"/>
    </source>
</evidence>
<evidence type="ECO:0000313" key="3">
    <source>
        <dbReference type="Proteomes" id="UP000325565"/>
    </source>
</evidence>
<dbReference type="InterPro" id="IPR013762">
    <property type="entry name" value="Integrase-like_cat_sf"/>
</dbReference>
<gene>
    <name evidence="2" type="ORF">PS922_00793</name>
</gene>
<dbReference type="SUPFAM" id="SSF56349">
    <property type="entry name" value="DNA breaking-rejoining enzymes"/>
    <property type="match status" value="1"/>
</dbReference>
<name>A0A5E7RA66_PSEFL</name>
<reference evidence="2 3" key="1">
    <citation type="submission" date="2019-09" db="EMBL/GenBank/DDBJ databases">
        <authorList>
            <person name="Chandra G."/>
            <person name="Truman W A."/>
        </authorList>
    </citation>
    <scope>NUCLEOTIDE SEQUENCE [LARGE SCALE GENOMIC DNA]</scope>
    <source>
        <strain evidence="2">PS922</strain>
    </source>
</reference>
<proteinExistence type="predicted"/>
<evidence type="ECO:0008006" key="4">
    <source>
        <dbReference type="Google" id="ProtNLM"/>
    </source>
</evidence>